<feature type="domain" description="Methanogenesis regulatory protein FilR1 middle" evidence="1">
    <location>
        <begin position="121"/>
        <end position="252"/>
    </location>
</feature>
<dbReference type="CDD" id="cd00090">
    <property type="entry name" value="HTH_ARSR"/>
    <property type="match status" value="1"/>
</dbReference>
<gene>
    <name evidence="3" type="ORF">OB960_11820</name>
</gene>
<dbReference type="RefSeq" id="WP_338003918.1">
    <property type="nucleotide sequence ID" value="NZ_JAOPKA010000006.1"/>
</dbReference>
<dbReference type="SUPFAM" id="SSF46785">
    <property type="entry name" value="Winged helix' DNA-binding domain"/>
    <property type="match status" value="1"/>
</dbReference>
<name>A0AAP3E2L3_9EURY</name>
<proteinExistence type="predicted"/>
<feature type="domain" description="HVO-A0261-like N-terminal" evidence="2">
    <location>
        <begin position="6"/>
        <end position="84"/>
    </location>
</feature>
<comment type="caution">
    <text evidence="3">The sequence shown here is derived from an EMBL/GenBank/DDBJ whole genome shotgun (WGS) entry which is preliminary data.</text>
</comment>
<dbReference type="InterPro" id="IPR036388">
    <property type="entry name" value="WH-like_DNA-bd_sf"/>
</dbReference>
<dbReference type="Gene3D" id="1.10.10.10">
    <property type="entry name" value="Winged helix-like DNA-binding domain superfamily/Winged helix DNA-binding domain"/>
    <property type="match status" value="1"/>
</dbReference>
<sequence length="262" mass="28987">MDDDVDVTLLSVLTRRKPLLERLATHPTRKCDLASELDVSRSTIDRGIRDLEQLDLIERDGREYRTTLAGELALTEYDRFSHRVSNVVDARAVLSSLPPETTIDPTFLEGADVVVSQRPDPQRPARELERLTQSTDYHRGFGSAFLAHLVAVYRDAIVDGLDCEFVVTSDVLDRLVSRHHEPVSEALSTGRIELREASESASLPYCLIVSRGETTAVATVLVYVDEGLKGIITNDDPAAVAWAESILEEIWAAATPISFDGE</sequence>
<dbReference type="InterPro" id="IPR057527">
    <property type="entry name" value="HVO_A0261-like_N"/>
</dbReference>
<dbReference type="InterPro" id="IPR036390">
    <property type="entry name" value="WH_DNA-bd_sf"/>
</dbReference>
<accession>A0AAP3E2L3</accession>
<dbReference type="Pfam" id="PF25213">
    <property type="entry name" value="HVO_A0261_N"/>
    <property type="match status" value="1"/>
</dbReference>
<dbReference type="Proteomes" id="UP001321018">
    <property type="component" value="Unassembled WGS sequence"/>
</dbReference>
<dbReference type="InterPro" id="IPR011991">
    <property type="entry name" value="ArsR-like_HTH"/>
</dbReference>
<evidence type="ECO:0000259" key="1">
    <source>
        <dbReference type="Pfam" id="PF08350"/>
    </source>
</evidence>
<dbReference type="EMBL" id="JAOPKA010000006">
    <property type="protein sequence ID" value="MCU4742084.1"/>
    <property type="molecule type" value="Genomic_DNA"/>
</dbReference>
<protein>
    <submittedName>
        <fullName evidence="3">ArsR family transcriptional regulator</fullName>
    </submittedName>
</protein>
<evidence type="ECO:0000259" key="2">
    <source>
        <dbReference type="Pfam" id="PF25213"/>
    </source>
</evidence>
<dbReference type="AlphaFoldDB" id="A0AAP3E2L3"/>
<reference evidence="3" key="1">
    <citation type="submission" date="2022-09" db="EMBL/GenBank/DDBJ databases">
        <title>Enrichment on poylsaccharides allowed isolation of novel metabolic and taxonomic groups of Haloarchaea.</title>
        <authorList>
            <person name="Sorokin D.Y."/>
            <person name="Elcheninov A.G."/>
            <person name="Khizhniak T.V."/>
            <person name="Kolganova T.V."/>
            <person name="Kublanov I.V."/>
        </authorList>
    </citation>
    <scope>NUCLEOTIDE SEQUENCE</scope>
    <source>
        <strain evidence="3">AArc-xg1-1</strain>
    </source>
</reference>
<evidence type="ECO:0000313" key="4">
    <source>
        <dbReference type="Proteomes" id="UP001321018"/>
    </source>
</evidence>
<dbReference type="InterPro" id="IPR013561">
    <property type="entry name" value="FilR1_middle_dom"/>
</dbReference>
<dbReference type="Pfam" id="PF08350">
    <property type="entry name" value="FilR1_middle"/>
    <property type="match status" value="1"/>
</dbReference>
<organism evidence="3 4">
    <name type="scientific">Natronoglomus mannanivorans</name>
    <dbReference type="NCBI Taxonomy" id="2979990"/>
    <lineage>
        <taxon>Archaea</taxon>
        <taxon>Methanobacteriati</taxon>
        <taxon>Methanobacteriota</taxon>
        <taxon>Stenosarchaea group</taxon>
        <taxon>Halobacteria</taxon>
        <taxon>Halobacteriales</taxon>
        <taxon>Natrialbaceae</taxon>
        <taxon>Natronoglomus</taxon>
    </lineage>
</organism>
<evidence type="ECO:0000313" key="3">
    <source>
        <dbReference type="EMBL" id="MCU4742084.1"/>
    </source>
</evidence>